<sequence length="518" mass="59509">MHTNTLLRWLTHRYSILICLTLLAFGLRMYRLDYRDYWDDEIISTFAARPDALTILTSISDYSVHPPFYYLSLHFWMQLFADDLFTIRVFSVLTSTLCVPLIYRLGQQLANSKVGLMAAALLAISPFQIFHSQQARMYPMLTLLVLLTTLTLLSAWQRGGVWRWSWLALLVAAGMYTHVYYPLSLLALNLWVLILTLQARQLDYRRWVPLVSAQAVGVLLFVPFLPQLFGTVSAVADWFWIRPSLLDSIFFPIMISNGSGLIIFRETVPRWLMLSVLLPAVAAFILAHAYLIHMWRSSRSIAPHWLLILLLLWTPPIVAGIISLTVRPILLERSLIAITIPIYLLFTWSFLATRHIRIAQLTAMAFLCSIGLSFSQIYPAAPQENSLRQAIDTIVVQQQPGDAIAFADWQSFDTAMLDHPELEHVYMLPSSAEDVAGFASSDYWEDRLEYMDVLDPEHVQPIEELANDYERVWVILTPYNPALDYQLEHTLDWLDEHGEQLEQIEGGRSVTWLYDLTP</sequence>
<dbReference type="GO" id="GO:0005886">
    <property type="term" value="C:plasma membrane"/>
    <property type="evidence" value="ECO:0007669"/>
    <property type="project" value="UniProtKB-SubCell"/>
</dbReference>
<dbReference type="EMBL" id="NQWI01000133">
    <property type="protein sequence ID" value="PDW01513.1"/>
    <property type="molecule type" value="Genomic_DNA"/>
</dbReference>
<feature type="domain" description="Glycosyltransferase RgtA/B/C/D-like" evidence="9">
    <location>
        <begin position="65"/>
        <end position="225"/>
    </location>
</feature>
<dbReference type="Proteomes" id="UP000220527">
    <property type="component" value="Unassembled WGS sequence"/>
</dbReference>
<feature type="transmembrane region" description="Helical" evidence="8">
    <location>
        <begin position="85"/>
        <end position="103"/>
    </location>
</feature>
<dbReference type="Pfam" id="PF13231">
    <property type="entry name" value="PMT_2"/>
    <property type="match status" value="1"/>
</dbReference>
<feature type="transmembrane region" description="Helical" evidence="8">
    <location>
        <begin position="358"/>
        <end position="378"/>
    </location>
</feature>
<dbReference type="InterPro" id="IPR038731">
    <property type="entry name" value="RgtA/B/C-like"/>
</dbReference>
<evidence type="ECO:0000256" key="4">
    <source>
        <dbReference type="ARBA" id="ARBA00022679"/>
    </source>
</evidence>
<dbReference type="PANTHER" id="PTHR33908">
    <property type="entry name" value="MANNOSYLTRANSFERASE YKCB-RELATED"/>
    <property type="match status" value="1"/>
</dbReference>
<name>A0A2A6REZ4_9CHLR</name>
<keyword evidence="3" id="KW-0328">Glycosyltransferase</keyword>
<feature type="transmembrane region" description="Helical" evidence="8">
    <location>
        <begin position="168"/>
        <end position="195"/>
    </location>
</feature>
<feature type="transmembrane region" description="Helical" evidence="8">
    <location>
        <begin position="334"/>
        <end position="352"/>
    </location>
</feature>
<evidence type="ECO:0000256" key="3">
    <source>
        <dbReference type="ARBA" id="ARBA00022676"/>
    </source>
</evidence>
<keyword evidence="4" id="KW-0808">Transferase</keyword>
<evidence type="ECO:0000256" key="2">
    <source>
        <dbReference type="ARBA" id="ARBA00022475"/>
    </source>
</evidence>
<organism evidence="10 11">
    <name type="scientific">Candidatus Viridilinea mediisalina</name>
    <dbReference type="NCBI Taxonomy" id="2024553"/>
    <lineage>
        <taxon>Bacteria</taxon>
        <taxon>Bacillati</taxon>
        <taxon>Chloroflexota</taxon>
        <taxon>Chloroflexia</taxon>
        <taxon>Chloroflexales</taxon>
        <taxon>Chloroflexineae</taxon>
        <taxon>Oscillochloridaceae</taxon>
        <taxon>Candidatus Viridilinea</taxon>
    </lineage>
</organism>
<comment type="subcellular location">
    <subcellularLocation>
        <location evidence="1">Cell membrane</location>
        <topology evidence="1">Multi-pass membrane protein</topology>
    </subcellularLocation>
</comment>
<evidence type="ECO:0000313" key="10">
    <source>
        <dbReference type="EMBL" id="PDW01513.1"/>
    </source>
</evidence>
<feature type="transmembrane region" description="Helical" evidence="8">
    <location>
        <begin position="271"/>
        <end position="292"/>
    </location>
</feature>
<evidence type="ECO:0000256" key="7">
    <source>
        <dbReference type="ARBA" id="ARBA00023136"/>
    </source>
</evidence>
<dbReference type="AlphaFoldDB" id="A0A2A6REZ4"/>
<evidence type="ECO:0000259" key="9">
    <source>
        <dbReference type="Pfam" id="PF13231"/>
    </source>
</evidence>
<keyword evidence="5 8" id="KW-0812">Transmembrane</keyword>
<dbReference type="GO" id="GO:0009103">
    <property type="term" value="P:lipopolysaccharide biosynthetic process"/>
    <property type="evidence" value="ECO:0007669"/>
    <property type="project" value="UniProtKB-ARBA"/>
</dbReference>
<feature type="transmembrane region" description="Helical" evidence="8">
    <location>
        <begin position="304"/>
        <end position="322"/>
    </location>
</feature>
<feature type="transmembrane region" description="Helical" evidence="8">
    <location>
        <begin position="245"/>
        <end position="264"/>
    </location>
</feature>
<keyword evidence="2" id="KW-1003">Cell membrane</keyword>
<evidence type="ECO:0000313" key="11">
    <source>
        <dbReference type="Proteomes" id="UP000220527"/>
    </source>
</evidence>
<comment type="caution">
    <text evidence="10">The sequence shown here is derived from an EMBL/GenBank/DDBJ whole genome shotgun (WGS) entry which is preliminary data.</text>
</comment>
<dbReference type="InterPro" id="IPR050297">
    <property type="entry name" value="LipidA_mod_glycosyltrf_83"/>
</dbReference>
<proteinExistence type="predicted"/>
<evidence type="ECO:0000256" key="1">
    <source>
        <dbReference type="ARBA" id="ARBA00004651"/>
    </source>
</evidence>
<reference evidence="11" key="1">
    <citation type="submission" date="2017-08" db="EMBL/GenBank/DDBJ databases">
        <authorList>
            <person name="Grouzdev D.S."/>
            <person name="Gaisin V.A."/>
            <person name="Rysina M.S."/>
            <person name="Gorlenko V.M."/>
        </authorList>
    </citation>
    <scope>NUCLEOTIDE SEQUENCE [LARGE SCALE GENOMIC DNA]</scope>
    <source>
        <strain evidence="11">Kir15-3F</strain>
    </source>
</reference>
<evidence type="ECO:0000256" key="8">
    <source>
        <dbReference type="SAM" id="Phobius"/>
    </source>
</evidence>
<evidence type="ECO:0000256" key="6">
    <source>
        <dbReference type="ARBA" id="ARBA00022989"/>
    </source>
</evidence>
<keyword evidence="7 8" id="KW-0472">Membrane</keyword>
<evidence type="ECO:0000256" key="5">
    <source>
        <dbReference type="ARBA" id="ARBA00022692"/>
    </source>
</evidence>
<accession>A0A2A6REZ4</accession>
<gene>
    <name evidence="10" type="ORF">CJ255_18770</name>
</gene>
<feature type="transmembrane region" description="Helical" evidence="8">
    <location>
        <begin position="12"/>
        <end position="30"/>
    </location>
</feature>
<keyword evidence="11" id="KW-1185">Reference proteome</keyword>
<protein>
    <recommendedName>
        <fullName evidence="9">Glycosyltransferase RgtA/B/C/D-like domain-containing protein</fullName>
    </recommendedName>
</protein>
<keyword evidence="6 8" id="KW-1133">Transmembrane helix</keyword>
<dbReference type="PANTHER" id="PTHR33908:SF11">
    <property type="entry name" value="MEMBRANE PROTEIN"/>
    <property type="match status" value="1"/>
</dbReference>
<feature type="transmembrane region" description="Helical" evidence="8">
    <location>
        <begin position="207"/>
        <end position="225"/>
    </location>
</feature>
<feature type="transmembrane region" description="Helical" evidence="8">
    <location>
        <begin position="137"/>
        <end position="156"/>
    </location>
</feature>
<dbReference type="GO" id="GO:0016763">
    <property type="term" value="F:pentosyltransferase activity"/>
    <property type="evidence" value="ECO:0007669"/>
    <property type="project" value="TreeGrafter"/>
</dbReference>
<dbReference type="RefSeq" id="WP_097645628.1">
    <property type="nucleotide sequence ID" value="NZ_NQWI01000133.1"/>
</dbReference>
<dbReference type="OrthoDB" id="149990at2"/>